<evidence type="ECO:0000313" key="1">
    <source>
        <dbReference type="EMBL" id="PZO41311.1"/>
    </source>
</evidence>
<reference evidence="1 2" key="2">
    <citation type="submission" date="2018-06" db="EMBL/GenBank/DDBJ databases">
        <title>Metagenomic assembly of (sub)arctic Cyanobacteria and their associated microbiome from non-axenic cultures.</title>
        <authorList>
            <person name="Baurain D."/>
        </authorList>
    </citation>
    <scope>NUCLEOTIDE SEQUENCE [LARGE SCALE GENOMIC DNA]</scope>
    <source>
        <strain evidence="1">ULC041bin1</strain>
    </source>
</reference>
<dbReference type="Proteomes" id="UP000249081">
    <property type="component" value="Unassembled WGS sequence"/>
</dbReference>
<accession>A0A2W4Y1B3</accession>
<organism evidence="1 2">
    <name type="scientific">Shackletoniella antarctica</name>
    <dbReference type="NCBI Taxonomy" id="268115"/>
    <lineage>
        <taxon>Bacteria</taxon>
        <taxon>Bacillati</taxon>
        <taxon>Cyanobacteriota</taxon>
        <taxon>Cyanophyceae</taxon>
        <taxon>Oculatellales</taxon>
        <taxon>Oculatellaceae</taxon>
        <taxon>Shackletoniella</taxon>
    </lineage>
</organism>
<name>A0A2W4Y1B3_9CYAN</name>
<reference evidence="2" key="1">
    <citation type="submission" date="2018-04" db="EMBL/GenBank/DDBJ databases">
        <authorList>
            <person name="Cornet L."/>
        </authorList>
    </citation>
    <scope>NUCLEOTIDE SEQUENCE [LARGE SCALE GENOMIC DNA]</scope>
</reference>
<dbReference type="AlphaFoldDB" id="A0A2W4Y1B3"/>
<comment type="caution">
    <text evidence="1">The sequence shown here is derived from an EMBL/GenBank/DDBJ whole genome shotgun (WGS) entry which is preliminary data.</text>
</comment>
<dbReference type="EMBL" id="QBMN01000065">
    <property type="protein sequence ID" value="PZO41311.1"/>
    <property type="molecule type" value="Genomic_DNA"/>
</dbReference>
<proteinExistence type="predicted"/>
<protein>
    <submittedName>
        <fullName evidence="1">Uncharacterized protein</fullName>
    </submittedName>
</protein>
<evidence type="ECO:0000313" key="2">
    <source>
        <dbReference type="Proteomes" id="UP000249081"/>
    </source>
</evidence>
<gene>
    <name evidence="1" type="ORF">DCF17_10750</name>
</gene>
<sequence>MRENFTDKEWTTLLQAPSQAIIGVVLADRVDPVSFLQELKAGVAIVAEELQRKDIAGDLAPLLVSGIAELDAADPLKGEQLLLKKQFEILGLIQTFKSSKEGRDLAIAHLQKVGASLDTKVTGAQASEAKQWLMSVVVKVAEAYREGGILGLGSSRVSDKENEVLRKMSAALGVDY</sequence>